<dbReference type="RefSeq" id="WP_176910003.1">
    <property type="nucleotide sequence ID" value="NZ_JABKAU010000052.1"/>
</dbReference>
<dbReference type="PROSITE" id="PS51257">
    <property type="entry name" value="PROKAR_LIPOPROTEIN"/>
    <property type="match status" value="1"/>
</dbReference>
<evidence type="ECO:0000313" key="2">
    <source>
        <dbReference type="EMBL" id="NVO33171.1"/>
    </source>
</evidence>
<dbReference type="AlphaFoldDB" id="A0A7Y7PSE7"/>
<feature type="signal peptide" evidence="1">
    <location>
        <begin position="1"/>
        <end position="24"/>
    </location>
</feature>
<organism evidence="2 3">
    <name type="scientific">Hymenobacter lapidiphilus</name>
    <dbReference type="NCBI Taxonomy" id="2608003"/>
    <lineage>
        <taxon>Bacteria</taxon>
        <taxon>Pseudomonadati</taxon>
        <taxon>Bacteroidota</taxon>
        <taxon>Cytophagia</taxon>
        <taxon>Cytophagales</taxon>
        <taxon>Hymenobacteraceae</taxon>
        <taxon>Hymenobacter</taxon>
    </lineage>
</organism>
<accession>A0A7Y7PSE7</accession>
<evidence type="ECO:0000313" key="3">
    <source>
        <dbReference type="Proteomes" id="UP000565521"/>
    </source>
</evidence>
<comment type="caution">
    <text evidence="2">The sequence shown here is derived from an EMBL/GenBank/DDBJ whole genome shotgun (WGS) entry which is preliminary data.</text>
</comment>
<evidence type="ECO:0008006" key="4">
    <source>
        <dbReference type="Google" id="ProtNLM"/>
    </source>
</evidence>
<protein>
    <recommendedName>
        <fullName evidence="4">CHRD domain-containing protein</fullName>
    </recommendedName>
</protein>
<gene>
    <name evidence="2" type="ORF">HW554_18345</name>
</gene>
<reference evidence="2 3" key="1">
    <citation type="submission" date="2020-05" db="EMBL/GenBank/DDBJ databases">
        <title>Hymenobacter terrestris sp. nov. and Hymenobacter lapidiphilus sp. nov., isolated from regoliths in Antarctica.</title>
        <authorList>
            <person name="Sedlacek I."/>
            <person name="Pantucek R."/>
            <person name="Zeman M."/>
            <person name="Holochova P."/>
            <person name="Kralova S."/>
            <person name="Stankova E."/>
            <person name="Sedo O."/>
            <person name="Micenkova L."/>
            <person name="Svec P."/>
            <person name="Gupta V."/>
            <person name="Sood U."/>
            <person name="Korpole U.S."/>
            <person name="Lal R."/>
        </authorList>
    </citation>
    <scope>NUCLEOTIDE SEQUENCE [LARGE SCALE GENOMIC DNA]</scope>
    <source>
        <strain evidence="2 3">P5342</strain>
    </source>
</reference>
<keyword evidence="1" id="KW-0732">Signal</keyword>
<name>A0A7Y7PSE7_9BACT</name>
<proteinExistence type="predicted"/>
<evidence type="ECO:0000256" key="1">
    <source>
        <dbReference type="SAM" id="SignalP"/>
    </source>
</evidence>
<feature type="chain" id="PRO_5031151393" description="CHRD domain-containing protein" evidence="1">
    <location>
        <begin position="25"/>
        <end position="163"/>
    </location>
</feature>
<keyword evidence="3" id="KW-1185">Reference proteome</keyword>
<sequence>MHPSLRFYATVAPLCVLLALTACSKRNDAYPQPAVVASWTIDGQERTSILARAETNFDKVNVYIYQNTMGPNSSGTQVAVSLSMPKSIGTHAIGTNSQAQATFIDLGTSTGPNGEPYTAESSSVTISTLTATSVSGTFTLTGRGYLNKQLTKTVTNGKFIATL</sequence>
<dbReference type="EMBL" id="JABKAU010000052">
    <property type="protein sequence ID" value="NVO33171.1"/>
    <property type="molecule type" value="Genomic_DNA"/>
</dbReference>
<dbReference type="Proteomes" id="UP000565521">
    <property type="component" value="Unassembled WGS sequence"/>
</dbReference>